<dbReference type="Proteomes" id="UP000309788">
    <property type="component" value="Unassembled WGS sequence"/>
</dbReference>
<reference evidence="1 2" key="1">
    <citation type="submission" date="2019-05" db="EMBL/GenBank/DDBJ databases">
        <authorList>
            <person name="Qu J.-H."/>
        </authorList>
    </citation>
    <scope>NUCLEOTIDE SEQUENCE [LARGE SCALE GENOMIC DNA]</scope>
    <source>
        <strain evidence="1 2">Z12</strain>
    </source>
</reference>
<comment type="caution">
    <text evidence="1">The sequence shown here is derived from an EMBL/GenBank/DDBJ whole genome shotgun (WGS) entry which is preliminary data.</text>
</comment>
<dbReference type="RefSeq" id="WP_138280921.1">
    <property type="nucleotide sequence ID" value="NZ_BMGE01000002.1"/>
</dbReference>
<sequence length="639" mass="73824">MMQILFKDLILLVIYFVIFPILLNAQDLDTFDGRRQWLLKGMKDAELKGSGKYGLPKACARLWNNPDDTTATAYITSILHRKGQTMFDFPGVALALGKYRSSFTPGQIAVIKADLERLAKNNNKNGEGFLSHGTENQATMMWASGYLFGQYFPDAKWANGMSSTELMAEMKERLRKTFRNVYEKGYAEYLSTTYEVVVNFPVAILYEFAEDREVKEMAEAFLLYKWSIQSLNNFEGRIIAPYARMTRQEDYQPGDQNVTGTLYQHWLYWGWGDHTESVRIRDFKNYPETSYTIYSALSEIAPEPLFNELTNQRTTPVSFRSSASAFGKFGSGIPHMMMRNAYRSKQYAIGTGNFRWVPGGDYADHDTNAFNIIWESDDRFNYINCFHPYWYSDDNKNRTPDTWYRGCISPFMQTAHHESTVVILFDIPQQDPWPDKPSPAKWAWRNEHAGELIKRGMLRYPASMDETVEKNGWLFLREGTTYIGIKPLKDYYIQNKNNGSEGFIVVKSDYAKTGFIFEVGTKEEYGGFSQFQSRLQKSSISVDWKSMTLTYLNPKRDKIRMQYKTGLPMDADGLANSVPSVWINGKEEISYKDWPMIDSPKVHMNNRVLTIQNDTSKIRVDWNNQYPSITGTNFGLQIR</sequence>
<name>A0A5R9KDX4_9BACT</name>
<evidence type="ECO:0000313" key="1">
    <source>
        <dbReference type="EMBL" id="TLU94293.1"/>
    </source>
</evidence>
<evidence type="ECO:0000313" key="2">
    <source>
        <dbReference type="Proteomes" id="UP000309788"/>
    </source>
</evidence>
<dbReference type="OrthoDB" id="905715at2"/>
<proteinExistence type="predicted"/>
<gene>
    <name evidence="1" type="ORF">FEM55_08555</name>
</gene>
<accession>A0A5R9KDX4</accession>
<dbReference type="EMBL" id="VCEI01000021">
    <property type="protein sequence ID" value="TLU94293.1"/>
    <property type="molecule type" value="Genomic_DNA"/>
</dbReference>
<dbReference type="AlphaFoldDB" id="A0A5R9KDX4"/>
<protein>
    <submittedName>
        <fullName evidence="1">Uncharacterized protein</fullName>
    </submittedName>
</protein>
<organism evidence="1 2">
    <name type="scientific">Dyadobacter sediminis</name>
    <dbReference type="NCBI Taxonomy" id="1493691"/>
    <lineage>
        <taxon>Bacteria</taxon>
        <taxon>Pseudomonadati</taxon>
        <taxon>Bacteroidota</taxon>
        <taxon>Cytophagia</taxon>
        <taxon>Cytophagales</taxon>
        <taxon>Spirosomataceae</taxon>
        <taxon>Dyadobacter</taxon>
    </lineage>
</organism>
<keyword evidence="2" id="KW-1185">Reference proteome</keyword>